<dbReference type="EMBL" id="BSNC01000002">
    <property type="protein sequence ID" value="GLP95292.1"/>
    <property type="molecule type" value="Genomic_DNA"/>
</dbReference>
<reference evidence="2" key="2">
    <citation type="submission" date="2023-01" db="EMBL/GenBank/DDBJ databases">
        <title>Draft genome sequence of Paraferrimonas sedimenticola strain NBRC 101628.</title>
        <authorList>
            <person name="Sun Q."/>
            <person name="Mori K."/>
        </authorList>
    </citation>
    <scope>NUCLEOTIDE SEQUENCE</scope>
    <source>
        <strain evidence="2">NBRC 101628</strain>
    </source>
</reference>
<dbReference type="RefSeq" id="WP_095506618.1">
    <property type="nucleotide sequence ID" value="NZ_BSNC01000002.1"/>
</dbReference>
<keyword evidence="3" id="KW-1185">Reference proteome</keyword>
<reference evidence="2" key="1">
    <citation type="journal article" date="2014" name="Int. J. Syst. Evol. Microbiol.">
        <title>Complete genome sequence of Corynebacterium casei LMG S-19264T (=DSM 44701T), isolated from a smear-ripened cheese.</title>
        <authorList>
            <consortium name="US DOE Joint Genome Institute (JGI-PGF)"/>
            <person name="Walter F."/>
            <person name="Albersmeier A."/>
            <person name="Kalinowski J."/>
            <person name="Ruckert C."/>
        </authorList>
    </citation>
    <scope>NUCLEOTIDE SEQUENCE</scope>
    <source>
        <strain evidence="2">NBRC 101628</strain>
    </source>
</reference>
<comment type="caution">
    <text evidence="2">The sequence shown here is derived from an EMBL/GenBank/DDBJ whole genome shotgun (WGS) entry which is preliminary data.</text>
</comment>
<proteinExistence type="predicted"/>
<evidence type="ECO:0000256" key="1">
    <source>
        <dbReference type="SAM" id="MobiDB-lite"/>
    </source>
</evidence>
<dbReference type="Proteomes" id="UP001161422">
    <property type="component" value="Unassembled WGS sequence"/>
</dbReference>
<accession>A0AA37W0P7</accession>
<feature type="region of interest" description="Disordered" evidence="1">
    <location>
        <begin position="1"/>
        <end position="161"/>
    </location>
</feature>
<feature type="compositionally biased region" description="Low complexity" evidence="1">
    <location>
        <begin position="246"/>
        <end position="266"/>
    </location>
</feature>
<feature type="compositionally biased region" description="Low complexity" evidence="1">
    <location>
        <begin position="88"/>
        <end position="97"/>
    </location>
</feature>
<name>A0AA37W0P7_9GAMM</name>
<evidence type="ECO:0000313" key="2">
    <source>
        <dbReference type="EMBL" id="GLP95292.1"/>
    </source>
</evidence>
<sequence length="297" mass="32433">MSKDQAQQQSSAAPTVETEEDAINAFNELTEENAGSKDPSSTEDDVNELDQPGNKDEPKASDDDTPNDPPGEEDIWAGATDAQREAFNALAQQNQQLHNDVQANAGRVSGYSRKVSELEKQLQQAQQPNAGSGEGKPEDDPNNTDPDQGDLAAQLREDFPEIAQYIDERLSPIEQQRLAQEQAQREQSEVQALLQRHPDAATFQSDPAFGNWLSQQPEFVQKAANSKLASEVSGALDLYKASSSFQSSDQKPPAQASQQSQQTKLSQHAELPRKGGARAQVADDDVDPIDYFNQITS</sequence>
<feature type="region of interest" description="Disordered" evidence="1">
    <location>
        <begin position="173"/>
        <end position="210"/>
    </location>
</feature>
<feature type="compositionally biased region" description="Low complexity" evidence="1">
    <location>
        <begin position="1"/>
        <end position="13"/>
    </location>
</feature>
<feature type="compositionally biased region" description="Acidic residues" evidence="1">
    <location>
        <begin position="63"/>
        <end position="75"/>
    </location>
</feature>
<protein>
    <submittedName>
        <fullName evidence="2">Uncharacterized protein</fullName>
    </submittedName>
</protein>
<gene>
    <name evidence="2" type="ORF">GCM10007895_05980</name>
</gene>
<organism evidence="2 3">
    <name type="scientific">Paraferrimonas sedimenticola</name>
    <dbReference type="NCBI Taxonomy" id="375674"/>
    <lineage>
        <taxon>Bacteria</taxon>
        <taxon>Pseudomonadati</taxon>
        <taxon>Pseudomonadota</taxon>
        <taxon>Gammaproteobacteria</taxon>
        <taxon>Alteromonadales</taxon>
        <taxon>Ferrimonadaceae</taxon>
        <taxon>Paraferrimonas</taxon>
    </lineage>
</organism>
<feature type="compositionally biased region" description="Polar residues" evidence="1">
    <location>
        <begin position="121"/>
        <end position="130"/>
    </location>
</feature>
<evidence type="ECO:0000313" key="3">
    <source>
        <dbReference type="Proteomes" id="UP001161422"/>
    </source>
</evidence>
<feature type="compositionally biased region" description="Basic and acidic residues" evidence="1">
    <location>
        <begin position="53"/>
        <end position="62"/>
    </location>
</feature>
<feature type="region of interest" description="Disordered" evidence="1">
    <location>
        <begin position="243"/>
        <end position="297"/>
    </location>
</feature>
<dbReference type="AlphaFoldDB" id="A0AA37W0P7"/>